<proteinExistence type="predicted"/>
<dbReference type="Gene3D" id="3.90.550.10">
    <property type="entry name" value="Spore Coat Polysaccharide Biosynthesis Protein SpsA, Chain A"/>
    <property type="match status" value="1"/>
</dbReference>
<dbReference type="GO" id="GO:0016757">
    <property type="term" value="F:glycosyltransferase activity"/>
    <property type="evidence" value="ECO:0007669"/>
    <property type="project" value="UniProtKB-KW"/>
</dbReference>
<dbReference type="CDD" id="cd00761">
    <property type="entry name" value="Glyco_tranf_GTA_type"/>
    <property type="match status" value="1"/>
</dbReference>
<dbReference type="Proteomes" id="UP001589698">
    <property type="component" value="Unassembled WGS sequence"/>
</dbReference>
<dbReference type="EMBL" id="JBHLXH010000001">
    <property type="protein sequence ID" value="MFC0222641.1"/>
    <property type="molecule type" value="Genomic_DNA"/>
</dbReference>
<name>A0ABV6E109_9ACTN</name>
<dbReference type="Pfam" id="PF00535">
    <property type="entry name" value="Glycos_transf_2"/>
    <property type="match status" value="1"/>
</dbReference>
<evidence type="ECO:0000259" key="1">
    <source>
        <dbReference type="Pfam" id="PF00535"/>
    </source>
</evidence>
<accession>A0ABV6E109</accession>
<protein>
    <submittedName>
        <fullName evidence="2">Glycosyltransferase</fullName>
        <ecNumber evidence="2">2.4.-.-</ecNumber>
    </submittedName>
</protein>
<dbReference type="InterPro" id="IPR001173">
    <property type="entry name" value="Glyco_trans_2-like"/>
</dbReference>
<dbReference type="EC" id="2.4.-.-" evidence="2"/>
<sequence>MTPPPTAHPLHDVRMPGPTLVLVDDSDALALDALHGIEDVAGIEAHIVTLSSLSGPLKGWGSVLVVAADRARLRRMASAVPLLGQCKVVACWLTDTPVPWVVVPRPEWPRLVHLAAREAGERGVLTVLRFAGGARAQLVVMEMARQAAGPGDTTHGGVVVAYAGRPAAPGLDARSVLLPDVTQAGAAERDVPPDVVVTRRGAGVQQSVPEHHVIDRAPVVVTDPGPEPVDERIFNPVGFRKDWDRPVVDLASLGRGPVTESVVDAARAHQAVRVSADARVTDLLALAASGVPVVGLEEDRFTELGLAAPLVAALTSPVDLDHPLAREEHSLAVRRAAFDHHSTLAWRSALATRAGVRHPGMPPVSALLATKRPDMLDFALRQVARQRGADVELVLAAHGFEPDRDAVRRALGDRPHQVLTFDGAEFFGDVLTAAARAASSEVLLKVDDDDWYAPDAVHDLLMARRFSGADVVGMPSEFVYLHANAEREALTVRRNHPSELFARFVAGGTLLLDRGLLHALGDFRRVRKFVDAQLLAGVEAAGGRIYRTHGLGYVLRRTGAGHTWQRDDEEFRRPDIVAEEWKGFRPSRALEIDPVDRPDGDRTDEGE</sequence>
<dbReference type="SUPFAM" id="SSF53448">
    <property type="entry name" value="Nucleotide-diphospho-sugar transferases"/>
    <property type="match status" value="1"/>
</dbReference>
<feature type="domain" description="Glycosyltransferase 2-like" evidence="1">
    <location>
        <begin position="372"/>
        <end position="489"/>
    </location>
</feature>
<evidence type="ECO:0000313" key="3">
    <source>
        <dbReference type="Proteomes" id="UP001589698"/>
    </source>
</evidence>
<evidence type="ECO:0000313" key="2">
    <source>
        <dbReference type="EMBL" id="MFC0222641.1"/>
    </source>
</evidence>
<organism evidence="2 3">
    <name type="scientific">Nocardioides zeicaulis</name>
    <dbReference type="NCBI Taxonomy" id="1776857"/>
    <lineage>
        <taxon>Bacteria</taxon>
        <taxon>Bacillati</taxon>
        <taxon>Actinomycetota</taxon>
        <taxon>Actinomycetes</taxon>
        <taxon>Propionibacteriales</taxon>
        <taxon>Nocardioidaceae</taxon>
        <taxon>Nocardioides</taxon>
    </lineage>
</organism>
<keyword evidence="2" id="KW-0808">Transferase</keyword>
<dbReference type="InterPro" id="IPR029044">
    <property type="entry name" value="Nucleotide-diphossugar_trans"/>
</dbReference>
<dbReference type="RefSeq" id="WP_378518288.1">
    <property type="nucleotide sequence ID" value="NZ_JBHLXH010000001.1"/>
</dbReference>
<keyword evidence="3" id="KW-1185">Reference proteome</keyword>
<comment type="caution">
    <text evidence="2">The sequence shown here is derived from an EMBL/GenBank/DDBJ whole genome shotgun (WGS) entry which is preliminary data.</text>
</comment>
<reference evidence="2 3" key="1">
    <citation type="submission" date="2024-09" db="EMBL/GenBank/DDBJ databases">
        <authorList>
            <person name="Sun Q."/>
            <person name="Mori K."/>
        </authorList>
    </citation>
    <scope>NUCLEOTIDE SEQUENCE [LARGE SCALE GENOMIC DNA]</scope>
    <source>
        <strain evidence="2 3">CCM 8654</strain>
    </source>
</reference>
<keyword evidence="2" id="KW-0328">Glycosyltransferase</keyword>
<gene>
    <name evidence="2" type="ORF">ACFFJG_09115</name>
</gene>